<organism evidence="5 6">
    <name type="scientific">Vibrio palustris</name>
    <dbReference type="NCBI Taxonomy" id="1918946"/>
    <lineage>
        <taxon>Bacteria</taxon>
        <taxon>Pseudomonadati</taxon>
        <taxon>Pseudomonadota</taxon>
        <taxon>Gammaproteobacteria</taxon>
        <taxon>Vibrionales</taxon>
        <taxon>Vibrionaceae</taxon>
        <taxon>Vibrio</taxon>
    </lineage>
</organism>
<feature type="repeat" description="TPR" evidence="3">
    <location>
        <begin position="124"/>
        <end position="157"/>
    </location>
</feature>
<gene>
    <name evidence="5" type="ORF">VPAL9027_00964</name>
</gene>
<dbReference type="SUPFAM" id="SSF48452">
    <property type="entry name" value="TPR-like"/>
    <property type="match status" value="1"/>
</dbReference>
<dbReference type="Proteomes" id="UP000189475">
    <property type="component" value="Unassembled WGS sequence"/>
</dbReference>
<keyword evidence="1" id="KW-0677">Repeat</keyword>
<protein>
    <submittedName>
        <fullName evidence="5">Tetratricopeptide repeat protein</fullName>
    </submittedName>
</protein>
<dbReference type="STRING" id="1918946.VPAL9027_00964"/>
<dbReference type="PANTHER" id="PTHR45586">
    <property type="entry name" value="TPR REPEAT-CONTAINING PROTEIN PA4667"/>
    <property type="match status" value="1"/>
</dbReference>
<dbReference type="PROSITE" id="PS50005">
    <property type="entry name" value="TPR"/>
    <property type="match status" value="2"/>
</dbReference>
<dbReference type="InterPro" id="IPR051012">
    <property type="entry name" value="CellSynth/LPSAsmb/PSIAsmb"/>
</dbReference>
<dbReference type="Pfam" id="PF13174">
    <property type="entry name" value="TPR_6"/>
    <property type="match status" value="1"/>
</dbReference>
<accession>A0A1R4B282</accession>
<keyword evidence="2 3" id="KW-0802">TPR repeat</keyword>
<evidence type="ECO:0000256" key="2">
    <source>
        <dbReference type="ARBA" id="ARBA00022803"/>
    </source>
</evidence>
<dbReference type="AlphaFoldDB" id="A0A1R4B282"/>
<proteinExistence type="predicted"/>
<evidence type="ECO:0000256" key="4">
    <source>
        <dbReference type="SAM" id="MobiDB-lite"/>
    </source>
</evidence>
<dbReference type="InterPro" id="IPR019734">
    <property type="entry name" value="TPR_rpt"/>
</dbReference>
<name>A0A1R4B282_9VIBR</name>
<evidence type="ECO:0000313" key="5">
    <source>
        <dbReference type="EMBL" id="SJL83018.1"/>
    </source>
</evidence>
<sequence length="261" mass="29622">MVINTMSLFLSLSDSVTIHATNQRKTATMLGLALIMLAGCVQSTVIKPAASPRQIADNRLALAIAYMERNQPQKALKNLQRAKHVAPYYLPTLLALAHYYNTVQDTRQASGIYQQALQRYPNNSQLLHNFGIFLCQQGKYNQANNYFSKAIKQQKYTHVALTYESAAQCLWLANQTDKAIESMRAAVNHAPSNPRMIERLLAMYANNQQAHKAYRLLQQYGELLSPIRQDQWRAQLEKQSKQERENEPVANTHASIGHRLP</sequence>
<evidence type="ECO:0000256" key="3">
    <source>
        <dbReference type="PROSITE-ProRule" id="PRU00339"/>
    </source>
</evidence>
<keyword evidence="6" id="KW-1185">Reference proteome</keyword>
<reference evidence="5 6" key="1">
    <citation type="submission" date="2017-02" db="EMBL/GenBank/DDBJ databases">
        <authorList>
            <person name="Peterson S.W."/>
        </authorList>
    </citation>
    <scope>NUCLEOTIDE SEQUENCE [LARGE SCALE GENOMIC DNA]</scope>
    <source>
        <strain evidence="5 6">CECT 9027</strain>
    </source>
</reference>
<dbReference type="Gene3D" id="1.25.40.10">
    <property type="entry name" value="Tetratricopeptide repeat domain"/>
    <property type="match status" value="1"/>
</dbReference>
<dbReference type="PANTHER" id="PTHR45586:SF1">
    <property type="entry name" value="LIPOPOLYSACCHARIDE ASSEMBLY PROTEIN B"/>
    <property type="match status" value="1"/>
</dbReference>
<dbReference type="EMBL" id="FUFT01000002">
    <property type="protein sequence ID" value="SJL83018.1"/>
    <property type="molecule type" value="Genomic_DNA"/>
</dbReference>
<evidence type="ECO:0000313" key="6">
    <source>
        <dbReference type="Proteomes" id="UP000189475"/>
    </source>
</evidence>
<dbReference type="SMART" id="SM00028">
    <property type="entry name" value="TPR"/>
    <property type="match status" value="4"/>
</dbReference>
<feature type="repeat" description="TPR" evidence="3">
    <location>
        <begin position="90"/>
        <end position="123"/>
    </location>
</feature>
<dbReference type="InterPro" id="IPR011990">
    <property type="entry name" value="TPR-like_helical_dom_sf"/>
</dbReference>
<dbReference type="Pfam" id="PF13424">
    <property type="entry name" value="TPR_12"/>
    <property type="match status" value="1"/>
</dbReference>
<feature type="region of interest" description="Disordered" evidence="4">
    <location>
        <begin position="235"/>
        <end position="261"/>
    </location>
</feature>
<evidence type="ECO:0000256" key="1">
    <source>
        <dbReference type="ARBA" id="ARBA00022737"/>
    </source>
</evidence>
<feature type="compositionally biased region" description="Basic and acidic residues" evidence="4">
    <location>
        <begin position="235"/>
        <end position="247"/>
    </location>
</feature>